<name>A0A6A6QW03_9PEZI</name>
<feature type="transmembrane region" description="Helical" evidence="1">
    <location>
        <begin position="224"/>
        <end position="248"/>
    </location>
</feature>
<dbReference type="AlphaFoldDB" id="A0A6A6QW03"/>
<feature type="transmembrane region" description="Helical" evidence="1">
    <location>
        <begin position="255"/>
        <end position="272"/>
    </location>
</feature>
<keyword evidence="1" id="KW-1133">Transmembrane helix</keyword>
<dbReference type="Proteomes" id="UP000799750">
    <property type="component" value="Unassembled WGS sequence"/>
</dbReference>
<evidence type="ECO:0000313" key="4">
    <source>
        <dbReference type="Proteomes" id="UP000799750"/>
    </source>
</evidence>
<dbReference type="PANTHER" id="PTHR34502">
    <property type="entry name" value="DUF6594 DOMAIN-CONTAINING PROTEIN-RELATED"/>
    <property type="match status" value="1"/>
</dbReference>
<accession>A0A6A6QW03</accession>
<dbReference type="Pfam" id="PF20237">
    <property type="entry name" value="DUF6594"/>
    <property type="match status" value="1"/>
</dbReference>
<feature type="domain" description="DUF6594" evidence="2">
    <location>
        <begin position="21"/>
        <end position="286"/>
    </location>
</feature>
<evidence type="ECO:0000259" key="2">
    <source>
        <dbReference type="Pfam" id="PF20237"/>
    </source>
</evidence>
<dbReference type="EMBL" id="MU004188">
    <property type="protein sequence ID" value="KAF2496386.1"/>
    <property type="molecule type" value="Genomic_DNA"/>
</dbReference>
<sequence length="286" mass="31837">MSMSTSDIELSRRKSYYLNGYPSLAHFIASDRDKSTVVFRRFDRLSARNLLCLQSELAELEAKQDAADQADALGDIATKQNARNWEQVRQRAKDGGREIERVQLAIEIREKLKEYREALMFESTLLSLAPPSQRVLQALRIKFQNITPDDPEGWPTLGGASSNIYDDGNDLVALRTAPHQDRMTTFVRDRLGIFFTARCRSDPIIQDRPADGLTAYVSETKVTIFVTILSTIMSAILLVGAIVSLYIVTSQKARLGMIGGFTVLFAVTLVLLTNARRAEVFGASAA</sequence>
<keyword evidence="4" id="KW-1185">Reference proteome</keyword>
<dbReference type="OrthoDB" id="3533814at2759"/>
<keyword evidence="1" id="KW-0472">Membrane</keyword>
<gene>
    <name evidence="3" type="ORF">BU16DRAFT_509404</name>
</gene>
<reference evidence="3" key="1">
    <citation type="journal article" date="2020" name="Stud. Mycol.">
        <title>101 Dothideomycetes genomes: a test case for predicting lifestyles and emergence of pathogens.</title>
        <authorList>
            <person name="Haridas S."/>
            <person name="Albert R."/>
            <person name="Binder M."/>
            <person name="Bloem J."/>
            <person name="Labutti K."/>
            <person name="Salamov A."/>
            <person name="Andreopoulos B."/>
            <person name="Baker S."/>
            <person name="Barry K."/>
            <person name="Bills G."/>
            <person name="Bluhm B."/>
            <person name="Cannon C."/>
            <person name="Castanera R."/>
            <person name="Culley D."/>
            <person name="Daum C."/>
            <person name="Ezra D."/>
            <person name="Gonzalez J."/>
            <person name="Henrissat B."/>
            <person name="Kuo A."/>
            <person name="Liang C."/>
            <person name="Lipzen A."/>
            <person name="Lutzoni F."/>
            <person name="Magnuson J."/>
            <person name="Mondo S."/>
            <person name="Nolan M."/>
            <person name="Ohm R."/>
            <person name="Pangilinan J."/>
            <person name="Park H.-J."/>
            <person name="Ramirez L."/>
            <person name="Alfaro M."/>
            <person name="Sun H."/>
            <person name="Tritt A."/>
            <person name="Yoshinaga Y."/>
            <person name="Zwiers L.-H."/>
            <person name="Turgeon B."/>
            <person name="Goodwin S."/>
            <person name="Spatafora J."/>
            <person name="Crous P."/>
            <person name="Grigoriev I."/>
        </authorList>
    </citation>
    <scope>NUCLEOTIDE SEQUENCE</scope>
    <source>
        <strain evidence="3">CBS 269.34</strain>
    </source>
</reference>
<keyword evidence="1" id="KW-0812">Transmembrane</keyword>
<organism evidence="3 4">
    <name type="scientific">Lophium mytilinum</name>
    <dbReference type="NCBI Taxonomy" id="390894"/>
    <lineage>
        <taxon>Eukaryota</taxon>
        <taxon>Fungi</taxon>
        <taxon>Dikarya</taxon>
        <taxon>Ascomycota</taxon>
        <taxon>Pezizomycotina</taxon>
        <taxon>Dothideomycetes</taxon>
        <taxon>Pleosporomycetidae</taxon>
        <taxon>Mytilinidiales</taxon>
        <taxon>Mytilinidiaceae</taxon>
        <taxon>Lophium</taxon>
    </lineage>
</organism>
<evidence type="ECO:0000256" key="1">
    <source>
        <dbReference type="SAM" id="Phobius"/>
    </source>
</evidence>
<dbReference type="InterPro" id="IPR046529">
    <property type="entry name" value="DUF6594"/>
</dbReference>
<protein>
    <recommendedName>
        <fullName evidence="2">DUF6594 domain-containing protein</fullName>
    </recommendedName>
</protein>
<dbReference type="PANTHER" id="PTHR34502:SF4">
    <property type="entry name" value="DUF6594 DOMAIN-CONTAINING PROTEIN"/>
    <property type="match status" value="1"/>
</dbReference>
<proteinExistence type="predicted"/>
<evidence type="ECO:0000313" key="3">
    <source>
        <dbReference type="EMBL" id="KAF2496386.1"/>
    </source>
</evidence>